<dbReference type="NCBIfam" id="TIGR00486">
    <property type="entry name" value="YbgI_SA1388"/>
    <property type="match status" value="1"/>
</dbReference>
<evidence type="ECO:0000313" key="6">
    <source>
        <dbReference type="EMBL" id="TBH79936.1"/>
    </source>
</evidence>
<dbReference type="Proteomes" id="UP000292919">
    <property type="component" value="Unassembled WGS sequence"/>
</dbReference>
<evidence type="ECO:0000256" key="4">
    <source>
        <dbReference type="ARBA" id="ARBA00022723"/>
    </source>
</evidence>
<dbReference type="PANTHER" id="PTHR13799:SF14">
    <property type="entry name" value="GTP CYCLOHYDROLASE 1 TYPE 2 HOMOLOG"/>
    <property type="match status" value="1"/>
</dbReference>
<dbReference type="GO" id="GO:0005737">
    <property type="term" value="C:cytoplasm"/>
    <property type="evidence" value="ECO:0007669"/>
    <property type="project" value="TreeGrafter"/>
</dbReference>
<dbReference type="InterPro" id="IPR002678">
    <property type="entry name" value="DUF34/NIF3"/>
</dbReference>
<protein>
    <recommendedName>
        <fullName evidence="3">GTP cyclohydrolase 1 type 2 homolog</fullName>
    </recommendedName>
</protein>
<name>A0A6H3FB62_9BACT</name>
<evidence type="ECO:0000256" key="5">
    <source>
        <dbReference type="PIRSR" id="PIRSR602678-1"/>
    </source>
</evidence>
<evidence type="ECO:0000313" key="7">
    <source>
        <dbReference type="Proteomes" id="UP000292919"/>
    </source>
</evidence>
<feature type="binding site" evidence="5">
    <location>
        <position position="224"/>
    </location>
    <ligand>
        <name>a divalent metal cation</name>
        <dbReference type="ChEBI" id="CHEBI:60240"/>
        <label>1</label>
    </ligand>
</feature>
<feature type="binding site" evidence="5">
    <location>
        <position position="64"/>
    </location>
    <ligand>
        <name>a divalent metal cation</name>
        <dbReference type="ChEBI" id="CHEBI:60240"/>
        <label>2</label>
    </ligand>
</feature>
<comment type="caution">
    <text evidence="6">The sequence shown here is derived from an EMBL/GenBank/DDBJ whole genome shotgun (WGS) entry which is preliminary data.</text>
</comment>
<dbReference type="RefSeq" id="WP_118229115.1">
    <property type="nucleotide sequence ID" value="NZ_DBFBQU010000338.1"/>
</dbReference>
<dbReference type="Gene3D" id="3.40.1390.30">
    <property type="entry name" value="NIF3 (NGG1p interacting factor 3)-like"/>
    <property type="match status" value="2"/>
</dbReference>
<feature type="binding site" evidence="5">
    <location>
        <position position="102"/>
    </location>
    <ligand>
        <name>a divalent metal cation</name>
        <dbReference type="ChEBI" id="CHEBI:60240"/>
        <label>1</label>
    </ligand>
</feature>
<evidence type="ECO:0000256" key="3">
    <source>
        <dbReference type="ARBA" id="ARBA00022112"/>
    </source>
</evidence>
<accession>A0A6H3FB62</accession>
<dbReference type="GO" id="GO:0046872">
    <property type="term" value="F:metal ion binding"/>
    <property type="evidence" value="ECO:0007669"/>
    <property type="project" value="UniProtKB-KW"/>
</dbReference>
<dbReference type="AlphaFoldDB" id="A0A6H3FB62"/>
<sequence>MQLIEIIDAIEKIAPLGQAASWDLSGLQVAARRTEVRSLAVCLDPTPASLAAALAQGAEMVLSHHPLTLKPTLPNCCNNYHEALRLLLSADVPLYAAHTSLDVNPHGPAGWLARELELNNLCVLEPAAPAQGTELPPGYGLAGDLPQACSVADLAARLARRLDLSTAVCCGPQATHVRRVAYCTGSGASLMDAAAQADAQLYITGDIKYHAALEAAVCLLDVGHHSLEEEMMRHMSLLLQQTLTGVAVHFVPSRSPFRPVVFS</sequence>
<proteinExistence type="inferred from homology"/>
<gene>
    <name evidence="6" type="ORF">EB812_06540</name>
</gene>
<organism evidence="6 7">
    <name type="scientific">Desulfovibrio legallii</name>
    <dbReference type="NCBI Taxonomy" id="571438"/>
    <lineage>
        <taxon>Bacteria</taxon>
        <taxon>Pseudomonadati</taxon>
        <taxon>Thermodesulfobacteriota</taxon>
        <taxon>Desulfovibrionia</taxon>
        <taxon>Desulfovibrionales</taxon>
        <taxon>Desulfovibrionaceae</taxon>
        <taxon>Desulfovibrio</taxon>
    </lineage>
</organism>
<reference evidence="6 7" key="1">
    <citation type="submission" date="2018-12" db="EMBL/GenBank/DDBJ databases">
        <title>First genome draft of Desulfovibrio legallis sp. nov.</title>
        <authorList>
            <person name="Ben Dhia O."/>
            <person name="Najjari A."/>
            <person name="Ferjani R."/>
            <person name="Fhoula I."/>
            <person name="Fardeau M.-L."/>
            <person name="Boudabbous A."/>
            <person name="Ouzari H.I."/>
        </authorList>
    </citation>
    <scope>NUCLEOTIDE SEQUENCE [LARGE SCALE GENOMIC DNA]</scope>
    <source>
        <strain evidence="6 7">H1T</strain>
    </source>
</reference>
<comment type="similarity">
    <text evidence="1">Belongs to the GTP cyclohydrolase I type 2/NIF3 family.</text>
</comment>
<feature type="binding site" evidence="5">
    <location>
        <position position="228"/>
    </location>
    <ligand>
        <name>a divalent metal cation</name>
        <dbReference type="ChEBI" id="CHEBI:60240"/>
        <label>1</label>
    </ligand>
</feature>
<dbReference type="PANTHER" id="PTHR13799">
    <property type="entry name" value="NGG1 INTERACTING FACTOR 3"/>
    <property type="match status" value="1"/>
</dbReference>
<dbReference type="SUPFAM" id="SSF102705">
    <property type="entry name" value="NIF3 (NGG1p interacting factor 3)-like"/>
    <property type="match status" value="1"/>
</dbReference>
<dbReference type="FunFam" id="3.40.1390.30:FF:000001">
    <property type="entry name" value="GTP cyclohydrolase 1 type 2"/>
    <property type="match status" value="1"/>
</dbReference>
<dbReference type="Pfam" id="PF01784">
    <property type="entry name" value="DUF34_NIF3"/>
    <property type="match status" value="1"/>
</dbReference>
<dbReference type="EMBL" id="SIXC01000006">
    <property type="protein sequence ID" value="TBH79936.1"/>
    <property type="molecule type" value="Genomic_DNA"/>
</dbReference>
<keyword evidence="7" id="KW-1185">Reference proteome</keyword>
<feature type="binding site" evidence="5">
    <location>
        <position position="65"/>
    </location>
    <ligand>
        <name>a divalent metal cation</name>
        <dbReference type="ChEBI" id="CHEBI:60240"/>
        <label>1</label>
    </ligand>
</feature>
<dbReference type="InterPro" id="IPR036069">
    <property type="entry name" value="DUF34/NIF3_sf"/>
</dbReference>
<evidence type="ECO:0000256" key="2">
    <source>
        <dbReference type="ARBA" id="ARBA00011643"/>
    </source>
</evidence>
<comment type="subunit">
    <text evidence="2">Homohexamer.</text>
</comment>
<keyword evidence="4 5" id="KW-0479">Metal-binding</keyword>
<evidence type="ECO:0000256" key="1">
    <source>
        <dbReference type="ARBA" id="ARBA00006964"/>
    </source>
</evidence>